<proteinExistence type="predicted"/>
<dbReference type="EMBL" id="CABEEZ010000122">
    <property type="protein sequence ID" value="VTR50419.1"/>
    <property type="molecule type" value="Genomic_DNA"/>
</dbReference>
<protein>
    <submittedName>
        <fullName evidence="1">Uncharacterized protein</fullName>
    </submittedName>
</protein>
<reference evidence="1" key="1">
    <citation type="submission" date="2019-05" db="EMBL/GenBank/DDBJ databases">
        <authorList>
            <consortium name="Pathogen Informatics"/>
        </authorList>
    </citation>
    <scope>NUCLEOTIDE SEQUENCE [LARGE SCALE GENOMIC DNA]</scope>
    <source>
        <strain evidence="1">NCTC12965</strain>
    </source>
</reference>
<gene>
    <name evidence="1" type="ORF">NCTC12965_05971</name>
</gene>
<dbReference type="AlphaFoldDB" id="A0A4U9VWF8"/>
<name>A0A4U9VWF8_SERFO</name>
<accession>A0A4U9VWF8</accession>
<organism evidence="1">
    <name type="scientific">Serratia fonticola</name>
    <dbReference type="NCBI Taxonomy" id="47917"/>
    <lineage>
        <taxon>Bacteria</taxon>
        <taxon>Pseudomonadati</taxon>
        <taxon>Pseudomonadota</taxon>
        <taxon>Gammaproteobacteria</taxon>
        <taxon>Enterobacterales</taxon>
        <taxon>Yersiniaceae</taxon>
        <taxon>Serratia</taxon>
    </lineage>
</organism>
<evidence type="ECO:0000313" key="1">
    <source>
        <dbReference type="EMBL" id="VTR50419.1"/>
    </source>
</evidence>
<sequence>MGNTAYVPKGPFTASFNFITKIAMAIGGGCAGLMLDYFDYSSEHISANAAQRHQYDDDAVPGLMFALGCCLSSSTSWMSTPTEISSKTLNCAKLARSNPAGINMKKDFHAIIATMDCRRESGVTQR</sequence>